<comment type="caution">
    <text evidence="3">The sequence shown here is derived from an EMBL/GenBank/DDBJ whole genome shotgun (WGS) entry which is preliminary data.</text>
</comment>
<organism evidence="3 4">
    <name type="scientific">Apiospora arundinis</name>
    <dbReference type="NCBI Taxonomy" id="335852"/>
    <lineage>
        <taxon>Eukaryota</taxon>
        <taxon>Fungi</taxon>
        <taxon>Dikarya</taxon>
        <taxon>Ascomycota</taxon>
        <taxon>Pezizomycotina</taxon>
        <taxon>Sordariomycetes</taxon>
        <taxon>Xylariomycetidae</taxon>
        <taxon>Amphisphaeriales</taxon>
        <taxon>Apiosporaceae</taxon>
        <taxon>Apiospora</taxon>
    </lineage>
</organism>
<feature type="domain" description="DUF7587" evidence="2">
    <location>
        <begin position="79"/>
        <end position="229"/>
    </location>
</feature>
<feature type="compositionally biased region" description="Basic and acidic residues" evidence="1">
    <location>
        <begin position="423"/>
        <end position="436"/>
    </location>
</feature>
<feature type="region of interest" description="Disordered" evidence="1">
    <location>
        <begin position="28"/>
        <end position="52"/>
    </location>
</feature>
<keyword evidence="4" id="KW-1185">Reference proteome</keyword>
<dbReference type="EMBL" id="JAPCWZ010000004">
    <property type="protein sequence ID" value="KAK8868253.1"/>
    <property type="molecule type" value="Genomic_DNA"/>
</dbReference>
<evidence type="ECO:0000256" key="1">
    <source>
        <dbReference type="SAM" id="MobiDB-lite"/>
    </source>
</evidence>
<gene>
    <name evidence="3" type="ORF">PGQ11_006831</name>
</gene>
<evidence type="ECO:0000259" key="2">
    <source>
        <dbReference type="Pfam" id="PF24494"/>
    </source>
</evidence>
<name>A0ABR2IUT0_9PEZI</name>
<sequence length="458" mass="51937">MAPKKDKKAKMSELEALQQPFYVDAGSNTLSKDKVRRTRNSRVSKKAAEWSKKASGVHAPRKKWVAAAMKFSLRQPRYPRFLFRGIRPDSGGGEEMSTNLNTAEGVVPHAFMKDETYDLFNTPNLRQVVNDHINGEPTGNSPFASWTPSLAVAMTYAAEGGRVALLDTYRLEVEYNAAGKEEDKKCCMPYRVFSVPDLASAGMAHKKFNWANNPDSYEYLVFGPVRKPAYRSVAVEDILGTGWTWDALAQYGQGRMWPLGPAEESRRIREKDITVARAVAKLYRDQTDTLSEDDPAVTLNATTAFLAVPHSWRKELDESEIKLLTDLVVDDIKEWRESRKEIWPIVAPWQNTKHLPDTTLMVQMLEGCENVILPPRQQPQPQQPEPKPEAKSEPEQTGKKRKAEDDIDASNDEPTPPPSPKRQRTEEKVKPRERRPSRSYYPRKAVKTRVRTDSDPDA</sequence>
<feature type="compositionally biased region" description="Pro residues" evidence="1">
    <location>
        <begin position="376"/>
        <end position="385"/>
    </location>
</feature>
<evidence type="ECO:0000313" key="4">
    <source>
        <dbReference type="Proteomes" id="UP001390339"/>
    </source>
</evidence>
<proteinExistence type="predicted"/>
<dbReference type="Proteomes" id="UP001390339">
    <property type="component" value="Unassembled WGS sequence"/>
</dbReference>
<dbReference type="InterPro" id="IPR056009">
    <property type="entry name" value="DUF7587"/>
</dbReference>
<evidence type="ECO:0000313" key="3">
    <source>
        <dbReference type="EMBL" id="KAK8868253.1"/>
    </source>
</evidence>
<accession>A0ABR2IUT0</accession>
<dbReference type="Pfam" id="PF24494">
    <property type="entry name" value="DUF7587"/>
    <property type="match status" value="1"/>
</dbReference>
<feature type="region of interest" description="Disordered" evidence="1">
    <location>
        <begin position="374"/>
        <end position="458"/>
    </location>
</feature>
<reference evidence="3 4" key="1">
    <citation type="journal article" date="2024" name="IMA Fungus">
        <title>Apiospora arundinis, a panoply of carbohydrate-active enzymes and secondary metabolites.</title>
        <authorList>
            <person name="Sorensen T."/>
            <person name="Petersen C."/>
            <person name="Muurmann A.T."/>
            <person name="Christiansen J.V."/>
            <person name="Brundto M.L."/>
            <person name="Overgaard C.K."/>
            <person name="Boysen A.T."/>
            <person name="Wollenberg R.D."/>
            <person name="Larsen T.O."/>
            <person name="Sorensen J.L."/>
            <person name="Nielsen K.L."/>
            <person name="Sondergaard T.E."/>
        </authorList>
    </citation>
    <scope>NUCLEOTIDE SEQUENCE [LARGE SCALE GENOMIC DNA]</scope>
    <source>
        <strain evidence="3 4">AAU 773</strain>
    </source>
</reference>
<feature type="compositionally biased region" description="Basic residues" evidence="1">
    <location>
        <begin position="34"/>
        <end position="45"/>
    </location>
</feature>
<protein>
    <recommendedName>
        <fullName evidence="2">DUF7587 domain-containing protein</fullName>
    </recommendedName>
</protein>
<feature type="compositionally biased region" description="Basic and acidic residues" evidence="1">
    <location>
        <begin position="386"/>
        <end position="404"/>
    </location>
</feature>